<dbReference type="HAMAP" id="MF_00165">
    <property type="entry name" value="Thymidylate_kinase"/>
    <property type="match status" value="1"/>
</dbReference>
<evidence type="ECO:0000313" key="15">
    <source>
        <dbReference type="Proteomes" id="UP000324143"/>
    </source>
</evidence>
<evidence type="ECO:0000256" key="12">
    <source>
        <dbReference type="SAM" id="MobiDB-lite"/>
    </source>
</evidence>
<proteinExistence type="inferred from homology"/>
<evidence type="ECO:0000256" key="6">
    <source>
        <dbReference type="ARBA" id="ARBA00022741"/>
    </source>
</evidence>
<dbReference type="EMBL" id="VSIX01000032">
    <property type="protein sequence ID" value="TYB31632.1"/>
    <property type="molecule type" value="Genomic_DNA"/>
</dbReference>
<evidence type="ECO:0000256" key="4">
    <source>
        <dbReference type="ARBA" id="ARBA00022679"/>
    </source>
</evidence>
<evidence type="ECO:0000256" key="2">
    <source>
        <dbReference type="ARBA" id="ARBA00012980"/>
    </source>
</evidence>
<dbReference type="PANTHER" id="PTHR10344">
    <property type="entry name" value="THYMIDYLATE KINASE"/>
    <property type="match status" value="1"/>
</dbReference>
<comment type="similarity">
    <text evidence="1 11">Belongs to the thymidylate kinase family.</text>
</comment>
<evidence type="ECO:0000256" key="9">
    <source>
        <dbReference type="ARBA" id="ARBA00048743"/>
    </source>
</evidence>
<dbReference type="Gene3D" id="3.40.50.300">
    <property type="entry name" value="P-loop containing nucleotide triphosphate hydrolases"/>
    <property type="match status" value="1"/>
</dbReference>
<dbReference type="InterPro" id="IPR027417">
    <property type="entry name" value="P-loop_NTPase"/>
</dbReference>
<evidence type="ECO:0000256" key="7">
    <source>
        <dbReference type="ARBA" id="ARBA00022777"/>
    </source>
</evidence>
<name>A0A5D0MGV2_9BACT</name>
<dbReference type="GO" id="GO:0006233">
    <property type="term" value="P:dTDP biosynthetic process"/>
    <property type="evidence" value="ECO:0007669"/>
    <property type="project" value="InterPro"/>
</dbReference>
<evidence type="ECO:0000256" key="1">
    <source>
        <dbReference type="ARBA" id="ARBA00009776"/>
    </source>
</evidence>
<dbReference type="AlphaFoldDB" id="A0A5D0MGV2"/>
<keyword evidence="6 11" id="KW-0547">Nucleotide-binding</keyword>
<dbReference type="InterPro" id="IPR018094">
    <property type="entry name" value="Thymidylate_kinase"/>
</dbReference>
<comment type="function">
    <text evidence="10 11">Phosphorylation of dTMP to form dTDP in both de novo and salvage pathways of dTTP synthesis.</text>
</comment>
<dbReference type="GO" id="GO:0006235">
    <property type="term" value="P:dTTP biosynthetic process"/>
    <property type="evidence" value="ECO:0007669"/>
    <property type="project" value="UniProtKB-UniRule"/>
</dbReference>
<dbReference type="GO" id="GO:0004798">
    <property type="term" value="F:dTMP kinase activity"/>
    <property type="evidence" value="ECO:0007669"/>
    <property type="project" value="UniProtKB-UniRule"/>
</dbReference>
<sequence>MKKGHFISFEGGDGSGKTTQMEKTKKYIEDKKNYDVIITREPGGTEISEKIRKILLDKSYHKVLNYKTELFLYIAARTQLYYEKIKPLLKKNKVILCDRFYDATLAYQGYARNLGIDKTLELNLWALDGFKPDFTFLFMLDPETGLKRENNKDRFNLEGLKFHRKVCKGYKKIAKRFNNRIHQINVEKRNQDEVFEIIKSKLEKYL</sequence>
<evidence type="ECO:0000313" key="14">
    <source>
        <dbReference type="EMBL" id="TYB31632.1"/>
    </source>
</evidence>
<feature type="binding site" evidence="11">
    <location>
        <begin position="11"/>
        <end position="18"/>
    </location>
    <ligand>
        <name>ATP</name>
        <dbReference type="ChEBI" id="CHEBI:30616"/>
    </ligand>
</feature>
<dbReference type="GO" id="GO:0006227">
    <property type="term" value="P:dUDP biosynthetic process"/>
    <property type="evidence" value="ECO:0007669"/>
    <property type="project" value="TreeGrafter"/>
</dbReference>
<dbReference type="Pfam" id="PF02223">
    <property type="entry name" value="Thymidylate_kin"/>
    <property type="match status" value="1"/>
</dbReference>
<evidence type="ECO:0000256" key="3">
    <source>
        <dbReference type="ARBA" id="ARBA00017144"/>
    </source>
</evidence>
<dbReference type="InterPro" id="IPR039430">
    <property type="entry name" value="Thymidylate_kin-like_dom"/>
</dbReference>
<feature type="domain" description="Thymidylate kinase-like" evidence="13">
    <location>
        <begin position="9"/>
        <end position="192"/>
    </location>
</feature>
<dbReference type="EC" id="2.7.4.9" evidence="2 11"/>
<gene>
    <name evidence="11" type="primary">tmk</name>
    <name evidence="14" type="ORF">FXF47_03275</name>
</gene>
<feature type="region of interest" description="Disordered" evidence="12">
    <location>
        <begin position="1"/>
        <end position="21"/>
    </location>
</feature>
<accession>A0A5D0MGV2</accession>
<organism evidence="14 15">
    <name type="scientific">Candidatus Mcinerneyibacterium aminivorans</name>
    <dbReference type="NCBI Taxonomy" id="2703815"/>
    <lineage>
        <taxon>Bacteria</taxon>
        <taxon>Candidatus Macinerneyibacteriota</taxon>
        <taxon>Candidatus Mcinerneyibacteria</taxon>
        <taxon>Candidatus Mcinerneyibacteriales</taxon>
        <taxon>Candidatus Mcinerneyibacteriaceae</taxon>
        <taxon>Candidatus Mcinerneyibacterium</taxon>
    </lineage>
</organism>
<evidence type="ECO:0000256" key="8">
    <source>
        <dbReference type="ARBA" id="ARBA00022840"/>
    </source>
</evidence>
<keyword evidence="4 11" id="KW-0808">Transferase</keyword>
<protein>
    <recommendedName>
        <fullName evidence="3 11">Thymidylate kinase</fullName>
        <ecNumber evidence="2 11">2.7.4.9</ecNumber>
    </recommendedName>
    <alternativeName>
        <fullName evidence="11">dTMP kinase</fullName>
    </alternativeName>
</protein>
<keyword evidence="15" id="KW-1185">Reference proteome</keyword>
<dbReference type="SUPFAM" id="SSF52540">
    <property type="entry name" value="P-loop containing nucleoside triphosphate hydrolases"/>
    <property type="match status" value="1"/>
</dbReference>
<keyword evidence="7 11" id="KW-0418">Kinase</keyword>
<comment type="catalytic activity">
    <reaction evidence="9 11">
        <text>dTMP + ATP = dTDP + ADP</text>
        <dbReference type="Rhea" id="RHEA:13517"/>
        <dbReference type="ChEBI" id="CHEBI:30616"/>
        <dbReference type="ChEBI" id="CHEBI:58369"/>
        <dbReference type="ChEBI" id="CHEBI:63528"/>
        <dbReference type="ChEBI" id="CHEBI:456216"/>
        <dbReference type="EC" id="2.7.4.9"/>
    </reaction>
</comment>
<reference evidence="14" key="1">
    <citation type="submission" date="2019-08" db="EMBL/GenBank/DDBJ databases">
        <title>Genomic characterization of a novel candidate phylum (ARYD3) from a high temperature, high salinity tertiary oil reservoir in north central Oklahoma, USA.</title>
        <authorList>
            <person name="Youssef N.H."/>
            <person name="Yadav A."/>
            <person name="Elshahed M.S."/>
        </authorList>
    </citation>
    <scope>NUCLEOTIDE SEQUENCE [LARGE SCALE GENOMIC DNA]</scope>
    <source>
        <strain evidence="14">ARYD3</strain>
    </source>
</reference>
<keyword evidence="8 11" id="KW-0067">ATP-binding</keyword>
<dbReference type="FunFam" id="3.40.50.300:FF:000225">
    <property type="entry name" value="Thymidylate kinase"/>
    <property type="match status" value="1"/>
</dbReference>
<evidence type="ECO:0000259" key="13">
    <source>
        <dbReference type="Pfam" id="PF02223"/>
    </source>
</evidence>
<dbReference type="Proteomes" id="UP000324143">
    <property type="component" value="Unassembled WGS sequence"/>
</dbReference>
<evidence type="ECO:0000256" key="11">
    <source>
        <dbReference type="HAMAP-Rule" id="MF_00165"/>
    </source>
</evidence>
<comment type="caution">
    <text evidence="14">The sequence shown here is derived from an EMBL/GenBank/DDBJ whole genome shotgun (WGS) entry which is preliminary data.</text>
</comment>
<evidence type="ECO:0000256" key="10">
    <source>
        <dbReference type="ARBA" id="ARBA00057735"/>
    </source>
</evidence>
<dbReference type="CDD" id="cd01672">
    <property type="entry name" value="TMPK"/>
    <property type="match status" value="1"/>
</dbReference>
<dbReference type="NCBIfam" id="TIGR00041">
    <property type="entry name" value="DTMP_kinase"/>
    <property type="match status" value="1"/>
</dbReference>
<dbReference type="PANTHER" id="PTHR10344:SF4">
    <property type="entry name" value="UMP-CMP KINASE 2, MITOCHONDRIAL"/>
    <property type="match status" value="1"/>
</dbReference>
<keyword evidence="5 11" id="KW-0545">Nucleotide biosynthesis</keyword>
<dbReference type="GO" id="GO:0005524">
    <property type="term" value="F:ATP binding"/>
    <property type="evidence" value="ECO:0007669"/>
    <property type="project" value="UniProtKB-UniRule"/>
</dbReference>
<dbReference type="GO" id="GO:0005829">
    <property type="term" value="C:cytosol"/>
    <property type="evidence" value="ECO:0007669"/>
    <property type="project" value="TreeGrafter"/>
</dbReference>
<evidence type="ECO:0000256" key="5">
    <source>
        <dbReference type="ARBA" id="ARBA00022727"/>
    </source>
</evidence>